<sequence>DTQYMRNITVFVNNTQVYQYPTTGDIPLTPRVITPDPPLRGRVIKLTNGGGFVTLCELQLDACATGYYNKSESGDPILWDCIACGSGCSDTCDGQSGYCTCLPGWKPPFCDQASGHEGDSNTGAIVGSVVGVGLFLGICVLVGALLIIRSRRLPQPTVEHSETPRNSAAEGHEAATECRADLEATNGEGIGEQGDVSHNYDTARSYENADDIRFYTSLETNQPSTHGPQYANTTTATANYENLYVTTDNQYENIPNIKIM</sequence>
<evidence type="ECO:0008006" key="5">
    <source>
        <dbReference type="Google" id="ProtNLM"/>
    </source>
</evidence>
<keyword evidence="2" id="KW-0812">Transmembrane</keyword>
<keyword evidence="4" id="KW-1185">Reference proteome</keyword>
<gene>
    <name evidence="3" type="ORF">BaRGS_00019112</name>
</gene>
<dbReference type="InterPro" id="IPR009030">
    <property type="entry name" value="Growth_fac_rcpt_cys_sf"/>
</dbReference>
<reference evidence="3 4" key="1">
    <citation type="journal article" date="2023" name="Sci. Data">
        <title>Genome assembly of the Korean intertidal mud-creeper Batillaria attramentaria.</title>
        <authorList>
            <person name="Patra A.K."/>
            <person name="Ho P.T."/>
            <person name="Jun S."/>
            <person name="Lee S.J."/>
            <person name="Kim Y."/>
            <person name="Won Y.J."/>
        </authorList>
    </citation>
    <scope>NUCLEOTIDE SEQUENCE [LARGE SCALE GENOMIC DNA]</scope>
    <source>
        <strain evidence="3">Wonlab-2016</strain>
    </source>
</reference>
<evidence type="ECO:0000256" key="1">
    <source>
        <dbReference type="SAM" id="MobiDB-lite"/>
    </source>
</evidence>
<feature type="non-terminal residue" evidence="3">
    <location>
        <position position="1"/>
    </location>
</feature>
<protein>
    <recommendedName>
        <fullName evidence="5">EGF-like domain-containing protein</fullName>
    </recommendedName>
</protein>
<accession>A0ABD0KS98</accession>
<dbReference type="EMBL" id="JACVVK020000135">
    <property type="protein sequence ID" value="KAK7489717.1"/>
    <property type="molecule type" value="Genomic_DNA"/>
</dbReference>
<comment type="caution">
    <text evidence="3">The sequence shown here is derived from an EMBL/GenBank/DDBJ whole genome shotgun (WGS) entry which is preliminary data.</text>
</comment>
<dbReference type="Proteomes" id="UP001519460">
    <property type="component" value="Unassembled WGS sequence"/>
</dbReference>
<keyword evidence="2" id="KW-0472">Membrane</keyword>
<organism evidence="3 4">
    <name type="scientific">Batillaria attramentaria</name>
    <dbReference type="NCBI Taxonomy" id="370345"/>
    <lineage>
        <taxon>Eukaryota</taxon>
        <taxon>Metazoa</taxon>
        <taxon>Spiralia</taxon>
        <taxon>Lophotrochozoa</taxon>
        <taxon>Mollusca</taxon>
        <taxon>Gastropoda</taxon>
        <taxon>Caenogastropoda</taxon>
        <taxon>Sorbeoconcha</taxon>
        <taxon>Cerithioidea</taxon>
        <taxon>Batillariidae</taxon>
        <taxon>Batillaria</taxon>
    </lineage>
</organism>
<evidence type="ECO:0000256" key="2">
    <source>
        <dbReference type="SAM" id="Phobius"/>
    </source>
</evidence>
<feature type="transmembrane region" description="Helical" evidence="2">
    <location>
        <begin position="124"/>
        <end position="148"/>
    </location>
</feature>
<keyword evidence="2" id="KW-1133">Transmembrane helix</keyword>
<dbReference type="SUPFAM" id="SSF57184">
    <property type="entry name" value="Growth factor receptor domain"/>
    <property type="match status" value="1"/>
</dbReference>
<feature type="region of interest" description="Disordered" evidence="1">
    <location>
        <begin position="155"/>
        <end position="175"/>
    </location>
</feature>
<evidence type="ECO:0000313" key="4">
    <source>
        <dbReference type="Proteomes" id="UP001519460"/>
    </source>
</evidence>
<name>A0ABD0KS98_9CAEN</name>
<dbReference type="AlphaFoldDB" id="A0ABD0KS98"/>
<evidence type="ECO:0000313" key="3">
    <source>
        <dbReference type="EMBL" id="KAK7489717.1"/>
    </source>
</evidence>
<proteinExistence type="predicted"/>